<dbReference type="PROSITE" id="PS01050">
    <property type="entry name" value="YJEF_C_2"/>
    <property type="match status" value="1"/>
</dbReference>
<dbReference type="InterPro" id="IPR029056">
    <property type="entry name" value="Ribokinase-like"/>
</dbReference>
<evidence type="ECO:0000256" key="2">
    <source>
        <dbReference type="ARBA" id="ARBA00022840"/>
    </source>
</evidence>
<dbReference type="GO" id="GO:0046496">
    <property type="term" value="P:nicotinamide nucleotide metabolic process"/>
    <property type="evidence" value="ECO:0007669"/>
    <property type="project" value="UniProtKB-UniRule"/>
</dbReference>
<evidence type="ECO:0000256" key="5">
    <source>
        <dbReference type="ARBA" id="ARBA00023239"/>
    </source>
</evidence>
<dbReference type="OrthoDB" id="9806925at2"/>
<keyword evidence="2 6" id="KW-0067">ATP-binding</keyword>
<evidence type="ECO:0000313" key="8">
    <source>
        <dbReference type="EMBL" id="TWT89532.1"/>
    </source>
</evidence>
<dbReference type="CDD" id="cd01171">
    <property type="entry name" value="YXKO-related"/>
    <property type="match status" value="1"/>
</dbReference>
<dbReference type="Gene3D" id="3.40.1190.20">
    <property type="match status" value="1"/>
</dbReference>
<organism evidence="8 9">
    <name type="scientific">Neorhodopirellula pilleata</name>
    <dbReference type="NCBI Taxonomy" id="2714738"/>
    <lineage>
        <taxon>Bacteria</taxon>
        <taxon>Pseudomonadati</taxon>
        <taxon>Planctomycetota</taxon>
        <taxon>Planctomycetia</taxon>
        <taxon>Pirellulales</taxon>
        <taxon>Pirellulaceae</taxon>
        <taxon>Neorhodopirellula</taxon>
    </lineage>
</organism>
<proteinExistence type="inferred from homology"/>
<dbReference type="InterPro" id="IPR017953">
    <property type="entry name" value="Carbohydrate_kinase_pred_CS"/>
</dbReference>
<keyword evidence="9" id="KW-1185">Reference proteome</keyword>
<dbReference type="Proteomes" id="UP000316213">
    <property type="component" value="Unassembled WGS sequence"/>
</dbReference>
<accession>A0A5C5ZPU7</accession>
<dbReference type="PROSITE" id="PS51383">
    <property type="entry name" value="YJEF_C_3"/>
    <property type="match status" value="1"/>
</dbReference>
<dbReference type="AlphaFoldDB" id="A0A5C5ZPU7"/>
<evidence type="ECO:0000259" key="7">
    <source>
        <dbReference type="PROSITE" id="PS51383"/>
    </source>
</evidence>
<protein>
    <recommendedName>
        <fullName evidence="6">ADP-dependent (S)-NAD(P)H-hydrate dehydratase</fullName>
        <ecNumber evidence="6">4.2.1.136</ecNumber>
    </recommendedName>
    <alternativeName>
        <fullName evidence="6">ADP-dependent NAD(P)HX dehydratase</fullName>
    </alternativeName>
</protein>
<evidence type="ECO:0000256" key="6">
    <source>
        <dbReference type="HAMAP-Rule" id="MF_01965"/>
    </source>
</evidence>
<evidence type="ECO:0000256" key="3">
    <source>
        <dbReference type="ARBA" id="ARBA00022857"/>
    </source>
</evidence>
<sequence>MSTSPPTALPCPASDAHKGTFGRVLLIGGSRGMAGSITLSSIAALHSGSGLVSTAVPDSILGTVAGFHPSLMTIALPCSDGKFALEAWRAIESQIEKQDAVGVGPGMTTGPGSIEIVRGLLQQRSVPVVFDADAINVIAKQDWFNNSFATRSPQEPDIVLTPHRGELARLTGVPADAPEKQDEAAHGLAISAGITIVIKGGPTRVVGAHVDMNYTNDTGNSGMATAGSGDVLTGIIASLLGQGLSGWDAARLGVWIHGIAGDQTARRKSRAGMTSLHLVETLAEVADQMFS</sequence>
<dbReference type="NCBIfam" id="TIGR00196">
    <property type="entry name" value="yjeF_cterm"/>
    <property type="match status" value="1"/>
</dbReference>
<comment type="subunit">
    <text evidence="6">Homotetramer.</text>
</comment>
<evidence type="ECO:0000256" key="4">
    <source>
        <dbReference type="ARBA" id="ARBA00023027"/>
    </source>
</evidence>
<keyword evidence="1 6" id="KW-0547">Nucleotide-binding</keyword>
<feature type="binding site" evidence="6">
    <location>
        <position position="106"/>
    </location>
    <ligand>
        <name>(6S)-NADPHX</name>
        <dbReference type="ChEBI" id="CHEBI:64076"/>
    </ligand>
</feature>
<dbReference type="EC" id="4.2.1.136" evidence="6"/>
<dbReference type="GO" id="GO:0052855">
    <property type="term" value="F:ADP-dependent NAD(P)H-hydrate dehydratase activity"/>
    <property type="evidence" value="ECO:0007669"/>
    <property type="project" value="UniProtKB-UniRule"/>
</dbReference>
<evidence type="ECO:0000313" key="9">
    <source>
        <dbReference type="Proteomes" id="UP000316213"/>
    </source>
</evidence>
<comment type="function">
    <text evidence="6">Catalyzes the dehydration of the S-form of NAD(P)HX at the expense of ADP, which is converted to AMP. Together with NAD(P)HX epimerase, which catalyzes the epimerization of the S- and R-forms, the enzyme allows the repair of both epimers of NAD(P)HX, a damaged form of NAD(P)H that is a result of enzymatic or heat-dependent hydration.</text>
</comment>
<feature type="binding site" evidence="6">
    <location>
        <begin position="199"/>
        <end position="203"/>
    </location>
    <ligand>
        <name>AMP</name>
        <dbReference type="ChEBI" id="CHEBI:456215"/>
    </ligand>
</feature>
<comment type="caution">
    <text evidence="6">Lacks conserved residue(s) required for the propagation of feature annotation.</text>
</comment>
<comment type="caution">
    <text evidence="8">The sequence shown here is derived from an EMBL/GenBank/DDBJ whole genome shotgun (WGS) entry which is preliminary data.</text>
</comment>
<comment type="catalytic activity">
    <reaction evidence="6">
        <text>(6S)-NADPHX + ADP = AMP + phosphate + NADPH + H(+)</text>
        <dbReference type="Rhea" id="RHEA:32235"/>
        <dbReference type="ChEBI" id="CHEBI:15378"/>
        <dbReference type="ChEBI" id="CHEBI:43474"/>
        <dbReference type="ChEBI" id="CHEBI:57783"/>
        <dbReference type="ChEBI" id="CHEBI:64076"/>
        <dbReference type="ChEBI" id="CHEBI:456215"/>
        <dbReference type="ChEBI" id="CHEBI:456216"/>
        <dbReference type="EC" id="4.2.1.136"/>
    </reaction>
</comment>
<dbReference type="EMBL" id="SJPM01000017">
    <property type="protein sequence ID" value="TWT89532.1"/>
    <property type="molecule type" value="Genomic_DNA"/>
</dbReference>
<dbReference type="HAMAP" id="MF_01965">
    <property type="entry name" value="NADHX_dehydratase"/>
    <property type="match status" value="1"/>
</dbReference>
<feature type="binding site" evidence="6">
    <location>
        <position position="163"/>
    </location>
    <ligand>
        <name>(6S)-NADPHX</name>
        <dbReference type="ChEBI" id="CHEBI:64076"/>
    </ligand>
</feature>
<reference evidence="8 9" key="1">
    <citation type="submission" date="2019-02" db="EMBL/GenBank/DDBJ databases">
        <title>Deep-cultivation of Planctomycetes and their phenomic and genomic characterization uncovers novel biology.</title>
        <authorList>
            <person name="Wiegand S."/>
            <person name="Jogler M."/>
            <person name="Boedeker C."/>
            <person name="Pinto D."/>
            <person name="Vollmers J."/>
            <person name="Rivas-Marin E."/>
            <person name="Kohn T."/>
            <person name="Peeters S.H."/>
            <person name="Heuer A."/>
            <person name="Rast P."/>
            <person name="Oberbeckmann S."/>
            <person name="Bunk B."/>
            <person name="Jeske O."/>
            <person name="Meyerdierks A."/>
            <person name="Storesund J.E."/>
            <person name="Kallscheuer N."/>
            <person name="Luecker S."/>
            <person name="Lage O.M."/>
            <person name="Pohl T."/>
            <person name="Merkel B.J."/>
            <person name="Hornburger P."/>
            <person name="Mueller R.-W."/>
            <person name="Bruemmer F."/>
            <person name="Labrenz M."/>
            <person name="Spormann A.M."/>
            <person name="Op Den Camp H."/>
            <person name="Overmann J."/>
            <person name="Amann R."/>
            <person name="Jetten M.S.M."/>
            <person name="Mascher T."/>
            <person name="Medema M.H."/>
            <person name="Devos D.P."/>
            <person name="Kaster A.-K."/>
            <person name="Ovreas L."/>
            <person name="Rohde M."/>
            <person name="Galperin M.Y."/>
            <person name="Jogler C."/>
        </authorList>
    </citation>
    <scope>NUCLEOTIDE SEQUENCE [LARGE SCALE GENOMIC DNA]</scope>
    <source>
        <strain evidence="8 9">Pla100</strain>
    </source>
</reference>
<dbReference type="SUPFAM" id="SSF53613">
    <property type="entry name" value="Ribokinase-like"/>
    <property type="match status" value="1"/>
</dbReference>
<dbReference type="GO" id="GO:0110051">
    <property type="term" value="P:metabolite repair"/>
    <property type="evidence" value="ECO:0007669"/>
    <property type="project" value="TreeGrafter"/>
</dbReference>
<comment type="cofactor">
    <cofactor evidence="6">
        <name>Mg(2+)</name>
        <dbReference type="ChEBI" id="CHEBI:18420"/>
    </cofactor>
</comment>
<name>A0A5C5ZPU7_9BACT</name>
<comment type="catalytic activity">
    <reaction evidence="6">
        <text>(6S)-NADHX + ADP = AMP + phosphate + NADH + H(+)</text>
        <dbReference type="Rhea" id="RHEA:32223"/>
        <dbReference type="ChEBI" id="CHEBI:15378"/>
        <dbReference type="ChEBI" id="CHEBI:43474"/>
        <dbReference type="ChEBI" id="CHEBI:57945"/>
        <dbReference type="ChEBI" id="CHEBI:64074"/>
        <dbReference type="ChEBI" id="CHEBI:456215"/>
        <dbReference type="ChEBI" id="CHEBI:456216"/>
        <dbReference type="EC" id="4.2.1.136"/>
    </reaction>
</comment>
<comment type="similarity">
    <text evidence="6">Belongs to the NnrD/CARKD family.</text>
</comment>
<dbReference type="PANTHER" id="PTHR12592">
    <property type="entry name" value="ATP-DEPENDENT (S)-NAD(P)H-HYDRATE DEHYDRATASE FAMILY MEMBER"/>
    <property type="match status" value="1"/>
</dbReference>
<dbReference type="GO" id="GO:0005524">
    <property type="term" value="F:ATP binding"/>
    <property type="evidence" value="ECO:0007669"/>
    <property type="project" value="UniProtKB-KW"/>
</dbReference>
<keyword evidence="3 6" id="KW-0521">NADP</keyword>
<dbReference type="GO" id="GO:0052856">
    <property type="term" value="F:NAD(P)HX epimerase activity"/>
    <property type="evidence" value="ECO:0007669"/>
    <property type="project" value="TreeGrafter"/>
</dbReference>
<keyword evidence="4 6" id="KW-0520">NAD</keyword>
<dbReference type="RefSeq" id="WP_146581597.1">
    <property type="nucleotide sequence ID" value="NZ_SJPM01000017.1"/>
</dbReference>
<feature type="binding site" evidence="6">
    <location>
        <position position="230"/>
    </location>
    <ligand>
        <name>(6S)-NADPHX</name>
        <dbReference type="ChEBI" id="CHEBI:64076"/>
    </ligand>
</feature>
<dbReference type="Pfam" id="PF01256">
    <property type="entry name" value="Carb_kinase"/>
    <property type="match status" value="1"/>
</dbReference>
<feature type="binding site" evidence="6">
    <location>
        <position position="229"/>
    </location>
    <ligand>
        <name>AMP</name>
        <dbReference type="ChEBI" id="CHEBI:456215"/>
    </ligand>
</feature>
<dbReference type="InterPro" id="IPR000631">
    <property type="entry name" value="CARKD"/>
</dbReference>
<feature type="domain" description="YjeF C-terminal" evidence="7">
    <location>
        <begin position="1"/>
        <end position="289"/>
    </location>
</feature>
<gene>
    <name evidence="6" type="primary">nnrD</name>
    <name evidence="8" type="ORF">Pla100_54610</name>
</gene>
<evidence type="ECO:0000256" key="1">
    <source>
        <dbReference type="ARBA" id="ARBA00022741"/>
    </source>
</evidence>
<keyword evidence="5 6" id="KW-0456">Lyase</keyword>
<dbReference type="PANTHER" id="PTHR12592:SF0">
    <property type="entry name" value="ATP-DEPENDENT (S)-NAD(P)H-HYDRATE DEHYDRATASE"/>
    <property type="match status" value="1"/>
</dbReference>